<dbReference type="InterPro" id="IPR011127">
    <property type="entry name" value="Dala_Dala_lig_N"/>
</dbReference>
<dbReference type="Gene3D" id="3.40.50.20">
    <property type="match status" value="1"/>
</dbReference>
<dbReference type="InterPro" id="IPR000291">
    <property type="entry name" value="D-Ala_lig_Van_CS"/>
</dbReference>
<keyword evidence="6 11" id="KW-0067">ATP-binding</keyword>
<evidence type="ECO:0000259" key="12">
    <source>
        <dbReference type="PROSITE" id="PS50975"/>
    </source>
</evidence>
<dbReference type="GO" id="GO:0016874">
    <property type="term" value="F:ligase activity"/>
    <property type="evidence" value="ECO:0007669"/>
    <property type="project" value="UniProtKB-KW"/>
</dbReference>
<keyword evidence="3 10" id="KW-0963">Cytoplasm</keyword>
<evidence type="ECO:0000256" key="1">
    <source>
        <dbReference type="ARBA" id="ARBA00004496"/>
    </source>
</evidence>
<proteinExistence type="inferred from homology"/>
<feature type="domain" description="ATP-grasp" evidence="12">
    <location>
        <begin position="100"/>
        <end position="304"/>
    </location>
</feature>
<reference evidence="14" key="1">
    <citation type="submission" date="2021-11" db="EMBL/GenBank/DDBJ databases">
        <title>Cultivation dependent microbiological survey of springs from the worlds oldest radium mine currently devoted to the extraction of radon-saturated water.</title>
        <authorList>
            <person name="Kapinusova G."/>
            <person name="Smrhova T."/>
            <person name="Strejcek M."/>
            <person name="Suman J."/>
            <person name="Jani K."/>
            <person name="Pajer P."/>
            <person name="Uhlik O."/>
        </authorList>
    </citation>
    <scope>NUCLEOTIDE SEQUENCE [LARGE SCALE GENOMIC DNA]</scope>
    <source>
        <strain evidence="14">J379</strain>
    </source>
</reference>
<dbReference type="SUPFAM" id="SSF56059">
    <property type="entry name" value="Glutathione synthetase ATP-binding domain-like"/>
    <property type="match status" value="1"/>
</dbReference>
<dbReference type="NCBIfam" id="TIGR01205">
    <property type="entry name" value="D_ala_D_alaTIGR"/>
    <property type="match status" value="1"/>
</dbReference>
<dbReference type="PROSITE" id="PS50975">
    <property type="entry name" value="ATP_GRASP"/>
    <property type="match status" value="1"/>
</dbReference>
<keyword evidence="8 10" id="KW-0573">Peptidoglycan synthesis</keyword>
<name>A0ABY5PJ38_9ACTN</name>
<protein>
    <recommendedName>
        <fullName evidence="10">D-alanine--D-alanine ligase</fullName>
        <ecNumber evidence="10">6.3.2.4</ecNumber>
    </recommendedName>
    <alternativeName>
        <fullName evidence="10">D-Ala-D-Ala ligase</fullName>
    </alternativeName>
    <alternativeName>
        <fullName evidence="10">D-alanylalanine synthetase</fullName>
    </alternativeName>
</protein>
<keyword evidence="14" id="KW-1185">Reference proteome</keyword>
<gene>
    <name evidence="10" type="primary">ddl</name>
    <name evidence="13" type="ORF">LRS13_03825</name>
</gene>
<accession>A0ABY5PJ38</accession>
<dbReference type="Pfam" id="PF07478">
    <property type="entry name" value="Dala_Dala_lig_C"/>
    <property type="match status" value="1"/>
</dbReference>
<evidence type="ECO:0000313" key="13">
    <source>
        <dbReference type="EMBL" id="UUY04671.1"/>
    </source>
</evidence>
<sequence length="307" mass="32697">MSRVAVLQGGRSLERQVSLRSGARVTDALENLGHDVVVIDVGPDLVDRLREVRPDVAFIALHGRDGEDGTVQELLELVGVPYTGSGISACIRSFDKVLAKHAFRDADIPTPDFFAFTETAFKALGAANALPEIEERLDFPIVVKPAGQGSALGIKFADNAGAVPAALLAAFSYDDKVLLERFVHGPDLAISVLDGEALPIVEAVPVGERYDFEARYTVGQTEFVCPAQLPGGVTEAAQELAVRVWDVLGMRGMARVDVMLSEETGELHVLEANAIPGLTDISLLPQAAEAAGISYDALIQRLLDLAS</sequence>
<dbReference type="Proteomes" id="UP001058860">
    <property type="component" value="Chromosome"/>
</dbReference>
<dbReference type="PANTHER" id="PTHR23132">
    <property type="entry name" value="D-ALANINE--D-ALANINE LIGASE"/>
    <property type="match status" value="1"/>
</dbReference>
<dbReference type="Pfam" id="PF01820">
    <property type="entry name" value="Dala_Dala_lig_N"/>
    <property type="match status" value="1"/>
</dbReference>
<dbReference type="Gene3D" id="3.30.1490.20">
    <property type="entry name" value="ATP-grasp fold, A domain"/>
    <property type="match status" value="1"/>
</dbReference>
<evidence type="ECO:0000256" key="9">
    <source>
        <dbReference type="ARBA" id="ARBA00023316"/>
    </source>
</evidence>
<comment type="pathway">
    <text evidence="10">Cell wall biogenesis; peptidoglycan biosynthesis.</text>
</comment>
<evidence type="ECO:0000256" key="7">
    <source>
        <dbReference type="ARBA" id="ARBA00022960"/>
    </source>
</evidence>
<evidence type="ECO:0000256" key="5">
    <source>
        <dbReference type="ARBA" id="ARBA00022741"/>
    </source>
</evidence>
<keyword evidence="5 11" id="KW-0547">Nucleotide-binding</keyword>
<evidence type="ECO:0000256" key="10">
    <source>
        <dbReference type="HAMAP-Rule" id="MF_00047"/>
    </source>
</evidence>
<comment type="function">
    <text evidence="10">Cell wall formation.</text>
</comment>
<dbReference type="InterPro" id="IPR016185">
    <property type="entry name" value="PreATP-grasp_dom_sf"/>
</dbReference>
<dbReference type="PROSITE" id="PS00844">
    <property type="entry name" value="DALA_DALA_LIGASE_2"/>
    <property type="match status" value="1"/>
</dbReference>
<organism evidence="13 14">
    <name type="scientific">Svornostia abyssi</name>
    <dbReference type="NCBI Taxonomy" id="2898438"/>
    <lineage>
        <taxon>Bacteria</taxon>
        <taxon>Bacillati</taxon>
        <taxon>Actinomycetota</taxon>
        <taxon>Thermoleophilia</taxon>
        <taxon>Solirubrobacterales</taxon>
        <taxon>Baekduiaceae</taxon>
        <taxon>Svornostia</taxon>
    </lineage>
</organism>
<dbReference type="InterPro" id="IPR011095">
    <property type="entry name" value="Dala_Dala_lig_C"/>
</dbReference>
<keyword evidence="9 10" id="KW-0961">Cell wall biogenesis/degradation</keyword>
<dbReference type="NCBIfam" id="NF002378">
    <property type="entry name" value="PRK01372.1"/>
    <property type="match status" value="1"/>
</dbReference>
<keyword evidence="7 10" id="KW-0133">Cell shape</keyword>
<evidence type="ECO:0000256" key="8">
    <source>
        <dbReference type="ARBA" id="ARBA00022984"/>
    </source>
</evidence>
<dbReference type="RefSeq" id="WP_353865147.1">
    <property type="nucleotide sequence ID" value="NZ_CP088295.1"/>
</dbReference>
<evidence type="ECO:0000313" key="14">
    <source>
        <dbReference type="Proteomes" id="UP001058860"/>
    </source>
</evidence>
<dbReference type="InterPro" id="IPR011761">
    <property type="entry name" value="ATP-grasp"/>
</dbReference>
<evidence type="ECO:0000256" key="3">
    <source>
        <dbReference type="ARBA" id="ARBA00022490"/>
    </source>
</evidence>
<dbReference type="PANTHER" id="PTHR23132:SF23">
    <property type="entry name" value="D-ALANINE--D-ALANINE LIGASE B"/>
    <property type="match status" value="1"/>
</dbReference>
<dbReference type="EC" id="6.3.2.4" evidence="10"/>
<dbReference type="Gene3D" id="3.30.470.20">
    <property type="entry name" value="ATP-grasp fold, B domain"/>
    <property type="match status" value="1"/>
</dbReference>
<comment type="catalytic activity">
    <reaction evidence="10">
        <text>2 D-alanine + ATP = D-alanyl-D-alanine + ADP + phosphate + H(+)</text>
        <dbReference type="Rhea" id="RHEA:11224"/>
        <dbReference type="ChEBI" id="CHEBI:15378"/>
        <dbReference type="ChEBI" id="CHEBI:30616"/>
        <dbReference type="ChEBI" id="CHEBI:43474"/>
        <dbReference type="ChEBI" id="CHEBI:57416"/>
        <dbReference type="ChEBI" id="CHEBI:57822"/>
        <dbReference type="ChEBI" id="CHEBI:456216"/>
        <dbReference type="EC" id="6.3.2.4"/>
    </reaction>
</comment>
<dbReference type="EMBL" id="CP088295">
    <property type="protein sequence ID" value="UUY04671.1"/>
    <property type="molecule type" value="Genomic_DNA"/>
</dbReference>
<dbReference type="SUPFAM" id="SSF52440">
    <property type="entry name" value="PreATP-grasp domain"/>
    <property type="match status" value="1"/>
</dbReference>
<dbReference type="PIRSF" id="PIRSF039102">
    <property type="entry name" value="Ddl/VanB"/>
    <property type="match status" value="1"/>
</dbReference>
<evidence type="ECO:0000256" key="6">
    <source>
        <dbReference type="ARBA" id="ARBA00022840"/>
    </source>
</evidence>
<evidence type="ECO:0000256" key="11">
    <source>
        <dbReference type="PROSITE-ProRule" id="PRU00409"/>
    </source>
</evidence>
<dbReference type="InterPro" id="IPR005905">
    <property type="entry name" value="D_ala_D_ala"/>
</dbReference>
<dbReference type="InterPro" id="IPR013815">
    <property type="entry name" value="ATP_grasp_subdomain_1"/>
</dbReference>
<dbReference type="HAMAP" id="MF_00047">
    <property type="entry name" value="Dala_Dala_lig"/>
    <property type="match status" value="1"/>
</dbReference>
<evidence type="ECO:0000256" key="2">
    <source>
        <dbReference type="ARBA" id="ARBA00010871"/>
    </source>
</evidence>
<keyword evidence="4 10" id="KW-0436">Ligase</keyword>
<comment type="similarity">
    <text evidence="2 10">Belongs to the D-alanine--D-alanine ligase family.</text>
</comment>
<comment type="subcellular location">
    <subcellularLocation>
        <location evidence="1 10">Cytoplasm</location>
    </subcellularLocation>
</comment>
<evidence type="ECO:0000256" key="4">
    <source>
        <dbReference type="ARBA" id="ARBA00022598"/>
    </source>
</evidence>